<accession>Q484F5</accession>
<name>Q484F5_COLP3</name>
<dbReference type="HOGENOM" id="CLU_3373157_0_0_6"/>
<organism evidence="1 2">
    <name type="scientific">Colwellia psychrerythraea (strain 34H / ATCC BAA-681)</name>
    <name type="common">Vibrio psychroerythus</name>
    <dbReference type="NCBI Taxonomy" id="167879"/>
    <lineage>
        <taxon>Bacteria</taxon>
        <taxon>Pseudomonadati</taxon>
        <taxon>Pseudomonadota</taxon>
        <taxon>Gammaproteobacteria</taxon>
        <taxon>Alteromonadales</taxon>
        <taxon>Colwelliaceae</taxon>
        <taxon>Colwellia</taxon>
    </lineage>
</organism>
<dbReference type="EMBL" id="CP000083">
    <property type="protein sequence ID" value="AAZ24074.1"/>
    <property type="molecule type" value="Genomic_DNA"/>
</dbReference>
<gene>
    <name evidence="1" type="ordered locus">CPS_1830</name>
</gene>
<protein>
    <submittedName>
        <fullName evidence="1">Uncharacterized protein</fullName>
    </submittedName>
</protein>
<dbReference type="Proteomes" id="UP000000547">
    <property type="component" value="Chromosome"/>
</dbReference>
<dbReference type="KEGG" id="cps:CPS_1830"/>
<evidence type="ECO:0000313" key="1">
    <source>
        <dbReference type="EMBL" id="AAZ24074.1"/>
    </source>
</evidence>
<sequence>MTKTAKLLSFAALLSFIYYLNTKPSKLGSLDLLC</sequence>
<evidence type="ECO:0000313" key="2">
    <source>
        <dbReference type="Proteomes" id="UP000000547"/>
    </source>
</evidence>
<proteinExistence type="predicted"/>
<reference evidence="1" key="1">
    <citation type="journal article" date="2005" name="Proc. Natl. Acad. Sci. U.S.A.">
        <title>The psychrophilic lifestyle as revealed by the genome sequence of Colwellia psychrerythraea 34H through genomic and proteomic analyses.</title>
        <authorList>
            <person name="Methe B.A."/>
            <person name="Nelson K.E."/>
            <person name="Deming J.W."/>
            <person name="Momen B."/>
            <person name="Melamud E."/>
            <person name="Zhang X."/>
            <person name="Moult J."/>
            <person name="Madupu R."/>
            <person name="Nelson W.C."/>
            <person name="Dodson R.J."/>
            <person name="Brinkac L.M."/>
            <person name="Daugherty S.C."/>
            <person name="Durkin A.S."/>
            <person name="DeBoy R.T."/>
            <person name="Kolonay J.F."/>
            <person name="Sullivan S.A."/>
            <person name="Zhou L."/>
            <person name="Davidsen T.M."/>
            <person name="Wu M."/>
            <person name="Huston A.L."/>
            <person name="Lewis M."/>
            <person name="Weaver B."/>
            <person name="Weidman J.F."/>
            <person name="Khouri H."/>
            <person name="Utterback T.R."/>
            <person name="Feldblyum T.V."/>
            <person name="Fraser C.M."/>
        </authorList>
    </citation>
    <scope>NUCLEOTIDE SEQUENCE [LARGE SCALE GENOMIC DNA]</scope>
    <source>
        <strain evidence="1">34H</strain>
    </source>
</reference>
<dbReference type="AlphaFoldDB" id="Q484F5"/>